<dbReference type="InterPro" id="IPR043425">
    <property type="entry name" value="NusG-like"/>
</dbReference>
<dbReference type="InterPro" id="IPR006645">
    <property type="entry name" value="NGN-like_dom"/>
</dbReference>
<feature type="domain" description="NusG-like N-terminal" evidence="4">
    <location>
        <begin position="1"/>
        <end position="93"/>
    </location>
</feature>
<reference evidence="5 6" key="1">
    <citation type="submission" date="2020-08" db="EMBL/GenBank/DDBJ databases">
        <title>Genomic Encyclopedia of Type Strains, Phase IV (KMG-IV): sequencing the most valuable type-strain genomes for metagenomic binning, comparative biology and taxonomic classification.</title>
        <authorList>
            <person name="Goeker M."/>
        </authorList>
    </citation>
    <scope>NUCLEOTIDE SEQUENCE [LARGE SCALE GENOMIC DNA]</scope>
    <source>
        <strain evidence="5 6">DSM 29568</strain>
    </source>
</reference>
<evidence type="ECO:0000256" key="1">
    <source>
        <dbReference type="ARBA" id="ARBA00022814"/>
    </source>
</evidence>
<dbReference type="PANTHER" id="PTHR30265">
    <property type="entry name" value="RHO-INTERACTING TRANSCRIPTION TERMINATION FACTOR NUSG"/>
    <property type="match status" value="1"/>
</dbReference>
<dbReference type="InterPro" id="IPR008991">
    <property type="entry name" value="Translation_prot_SH3-like_sf"/>
</dbReference>
<name>A0A840EG37_9FLAO</name>
<keyword evidence="1" id="KW-0889">Transcription antitermination</keyword>
<comment type="caution">
    <text evidence="5">The sequence shown here is derived from an EMBL/GenBank/DDBJ whole genome shotgun (WGS) entry which is preliminary data.</text>
</comment>
<keyword evidence="6" id="KW-1185">Reference proteome</keyword>
<keyword evidence="2" id="KW-0805">Transcription regulation</keyword>
<organism evidence="5 6">
    <name type="scientific">Mesonia hippocampi</name>
    <dbReference type="NCBI Taxonomy" id="1628250"/>
    <lineage>
        <taxon>Bacteria</taxon>
        <taxon>Pseudomonadati</taxon>
        <taxon>Bacteroidota</taxon>
        <taxon>Flavobacteriia</taxon>
        <taxon>Flavobacteriales</taxon>
        <taxon>Flavobacteriaceae</taxon>
        <taxon>Mesonia</taxon>
    </lineage>
</organism>
<accession>A0A840EG37</accession>
<protein>
    <submittedName>
        <fullName evidence="5">Transcription antitermination factor NusG</fullName>
    </submittedName>
</protein>
<dbReference type="SUPFAM" id="SSF50104">
    <property type="entry name" value="Translation proteins SH3-like domain"/>
    <property type="match status" value="1"/>
</dbReference>
<sequence>MEWRVVYVKSKAEKKVAERLEQKGFEVFCPLQMQVRQWSDRKKKVYVPYFSSYVFVKLTEKQRLSVLQTPGVVNFVFWLHKPVVITHAEMAEVQAFFSTYKTEELKVEAIKTGDVVRVNQGVFKTRKGVVFQQTTKNVSLYIEQLGVMLKVVIPKAQIEKS</sequence>
<evidence type="ECO:0000313" key="6">
    <source>
        <dbReference type="Proteomes" id="UP000553034"/>
    </source>
</evidence>
<dbReference type="EMBL" id="JACIFO010000002">
    <property type="protein sequence ID" value="MBB4118192.1"/>
    <property type="molecule type" value="Genomic_DNA"/>
</dbReference>
<dbReference type="PANTHER" id="PTHR30265:SF4">
    <property type="entry name" value="KOW MOTIF FAMILY PROTEIN, EXPRESSED"/>
    <property type="match status" value="1"/>
</dbReference>
<proteinExistence type="predicted"/>
<evidence type="ECO:0000256" key="2">
    <source>
        <dbReference type="ARBA" id="ARBA00023015"/>
    </source>
</evidence>
<dbReference type="Pfam" id="PF02357">
    <property type="entry name" value="NusG"/>
    <property type="match status" value="1"/>
</dbReference>
<dbReference type="AlphaFoldDB" id="A0A840EG37"/>
<dbReference type="RefSeq" id="WP_183475965.1">
    <property type="nucleotide sequence ID" value="NZ_JACIFO010000002.1"/>
</dbReference>
<dbReference type="InterPro" id="IPR036735">
    <property type="entry name" value="NGN_dom_sf"/>
</dbReference>
<dbReference type="Gene3D" id="3.30.70.940">
    <property type="entry name" value="NusG, N-terminal domain"/>
    <property type="match status" value="1"/>
</dbReference>
<evidence type="ECO:0000256" key="3">
    <source>
        <dbReference type="ARBA" id="ARBA00023163"/>
    </source>
</evidence>
<dbReference type="Proteomes" id="UP000553034">
    <property type="component" value="Unassembled WGS sequence"/>
</dbReference>
<dbReference type="SUPFAM" id="SSF82679">
    <property type="entry name" value="N-utilization substance G protein NusG, N-terminal domain"/>
    <property type="match status" value="1"/>
</dbReference>
<dbReference type="CDD" id="cd09895">
    <property type="entry name" value="NGN_SP_UpxY"/>
    <property type="match status" value="1"/>
</dbReference>
<gene>
    <name evidence="5" type="ORF">GGR32_000466</name>
</gene>
<evidence type="ECO:0000313" key="5">
    <source>
        <dbReference type="EMBL" id="MBB4118192.1"/>
    </source>
</evidence>
<keyword evidence="3" id="KW-0804">Transcription</keyword>
<evidence type="ECO:0000259" key="4">
    <source>
        <dbReference type="Pfam" id="PF02357"/>
    </source>
</evidence>
<dbReference type="GO" id="GO:0006354">
    <property type="term" value="P:DNA-templated transcription elongation"/>
    <property type="evidence" value="ECO:0007669"/>
    <property type="project" value="InterPro"/>
</dbReference>
<dbReference type="GO" id="GO:0031564">
    <property type="term" value="P:transcription antitermination"/>
    <property type="evidence" value="ECO:0007669"/>
    <property type="project" value="UniProtKB-KW"/>
</dbReference>
<dbReference type="NCBIfam" id="NF033644">
    <property type="entry name" value="antiterm_UpxY"/>
    <property type="match status" value="1"/>
</dbReference>